<evidence type="ECO:0000313" key="3">
    <source>
        <dbReference type="Proteomes" id="UP000823775"/>
    </source>
</evidence>
<accession>A0ABS8T2K2</accession>
<dbReference type="EMBL" id="JACEIK010001040">
    <property type="protein sequence ID" value="MCD7465353.1"/>
    <property type="molecule type" value="Genomic_DNA"/>
</dbReference>
<proteinExistence type="predicted"/>
<dbReference type="Proteomes" id="UP000823775">
    <property type="component" value="Unassembled WGS sequence"/>
</dbReference>
<keyword evidence="3" id="KW-1185">Reference proteome</keyword>
<gene>
    <name evidence="2" type="ORF">HAX54_001156</name>
</gene>
<protein>
    <submittedName>
        <fullName evidence="2">Uncharacterized protein</fullName>
    </submittedName>
</protein>
<name>A0ABS8T2K2_DATST</name>
<comment type="caution">
    <text evidence="2">The sequence shown here is derived from an EMBL/GenBank/DDBJ whole genome shotgun (WGS) entry which is preliminary data.</text>
</comment>
<organism evidence="2 3">
    <name type="scientific">Datura stramonium</name>
    <name type="common">Jimsonweed</name>
    <name type="synonym">Common thornapple</name>
    <dbReference type="NCBI Taxonomy" id="4076"/>
    <lineage>
        <taxon>Eukaryota</taxon>
        <taxon>Viridiplantae</taxon>
        <taxon>Streptophyta</taxon>
        <taxon>Embryophyta</taxon>
        <taxon>Tracheophyta</taxon>
        <taxon>Spermatophyta</taxon>
        <taxon>Magnoliopsida</taxon>
        <taxon>eudicotyledons</taxon>
        <taxon>Gunneridae</taxon>
        <taxon>Pentapetalae</taxon>
        <taxon>asterids</taxon>
        <taxon>lamiids</taxon>
        <taxon>Solanales</taxon>
        <taxon>Solanaceae</taxon>
        <taxon>Solanoideae</taxon>
        <taxon>Datureae</taxon>
        <taxon>Datura</taxon>
    </lineage>
</organism>
<evidence type="ECO:0000256" key="1">
    <source>
        <dbReference type="SAM" id="MobiDB-lite"/>
    </source>
</evidence>
<feature type="region of interest" description="Disordered" evidence="1">
    <location>
        <begin position="61"/>
        <end position="83"/>
    </location>
</feature>
<evidence type="ECO:0000313" key="2">
    <source>
        <dbReference type="EMBL" id="MCD7465353.1"/>
    </source>
</evidence>
<sequence>MEFTLKTAKHSFIPPGTLAKGRGKSFRALGSIRVNAEQRPSIGKSKICNTTTYLNELSQNESLNAPPSFDQLEDNVSLPRVVE</sequence>
<reference evidence="2 3" key="1">
    <citation type="journal article" date="2021" name="BMC Genomics">
        <title>Datura genome reveals duplications of psychoactive alkaloid biosynthetic genes and high mutation rate following tissue culture.</title>
        <authorList>
            <person name="Rajewski A."/>
            <person name="Carter-House D."/>
            <person name="Stajich J."/>
            <person name="Litt A."/>
        </authorList>
    </citation>
    <scope>NUCLEOTIDE SEQUENCE [LARGE SCALE GENOMIC DNA]</scope>
    <source>
        <strain evidence="2">AR-01</strain>
    </source>
</reference>
<feature type="non-terminal residue" evidence="2">
    <location>
        <position position="83"/>
    </location>
</feature>